<evidence type="ECO:0000256" key="5">
    <source>
        <dbReference type="ARBA" id="ARBA00022660"/>
    </source>
</evidence>
<evidence type="ECO:0000256" key="12">
    <source>
        <dbReference type="SAM" id="Phobius"/>
    </source>
</evidence>
<dbReference type="PANTHER" id="PTHR15082:SF2">
    <property type="entry name" value="NADH DEHYDROGENASE [UBIQUINONE] 1 BETA SUBCOMPLEX SUBUNIT 3"/>
    <property type="match status" value="1"/>
</dbReference>
<protein>
    <submittedName>
        <fullName evidence="13">Uncharacterized protein</fullName>
    </submittedName>
</protein>
<dbReference type="RefSeq" id="XP_003029370.1">
    <property type="nucleotide sequence ID" value="XM_003029324.1"/>
</dbReference>
<feature type="transmembrane region" description="Helical" evidence="12">
    <location>
        <begin position="33"/>
        <end position="50"/>
    </location>
</feature>
<dbReference type="Proteomes" id="UP000007431">
    <property type="component" value="Unassembled WGS sequence"/>
</dbReference>
<dbReference type="STRING" id="578458.D8QC58"/>
<keyword evidence="5" id="KW-0679">Respiratory chain</keyword>
<evidence type="ECO:0000256" key="7">
    <source>
        <dbReference type="ARBA" id="ARBA00022792"/>
    </source>
</evidence>
<dbReference type="PANTHER" id="PTHR15082">
    <property type="entry name" value="NADH-UBIQUINONE OXIDOREDUCTASE B12 SUBUNIT"/>
    <property type="match status" value="1"/>
</dbReference>
<sequence>MSNHLPVFRDPWAKLEAWRSHPVFSKRAMLSNFFPGFGIGLFAFTVYVAADEFYFKPERALKATQHHGEDHH</sequence>
<dbReference type="GeneID" id="9591201"/>
<evidence type="ECO:0000256" key="1">
    <source>
        <dbReference type="ARBA" id="ARBA00003195"/>
    </source>
</evidence>
<dbReference type="OrthoDB" id="521512at2759"/>
<dbReference type="GO" id="GO:0022900">
    <property type="term" value="P:electron transport chain"/>
    <property type="evidence" value="ECO:0007669"/>
    <property type="project" value="InterPro"/>
</dbReference>
<dbReference type="GO" id="GO:0005743">
    <property type="term" value="C:mitochondrial inner membrane"/>
    <property type="evidence" value="ECO:0007669"/>
    <property type="project" value="UniProtKB-SubCell"/>
</dbReference>
<organism evidence="14">
    <name type="scientific">Schizophyllum commune (strain H4-8 / FGSC 9210)</name>
    <name type="common">Split gill fungus</name>
    <dbReference type="NCBI Taxonomy" id="578458"/>
    <lineage>
        <taxon>Eukaryota</taxon>
        <taxon>Fungi</taxon>
        <taxon>Dikarya</taxon>
        <taxon>Basidiomycota</taxon>
        <taxon>Agaricomycotina</taxon>
        <taxon>Agaricomycetes</taxon>
        <taxon>Agaricomycetidae</taxon>
        <taxon>Agaricales</taxon>
        <taxon>Schizophyllaceae</taxon>
        <taxon>Schizophyllum</taxon>
    </lineage>
</organism>
<keyword evidence="8" id="KW-0249">Electron transport</keyword>
<keyword evidence="14" id="KW-1185">Reference proteome</keyword>
<evidence type="ECO:0000256" key="3">
    <source>
        <dbReference type="ARBA" id="ARBA00005667"/>
    </source>
</evidence>
<name>D8QC58_SCHCM</name>
<keyword evidence="7" id="KW-0999">Mitochondrion inner membrane</keyword>
<gene>
    <name evidence="13" type="ORF">SCHCODRAFT_58392</name>
</gene>
<keyword evidence="6 12" id="KW-0812">Transmembrane</keyword>
<evidence type="ECO:0000256" key="4">
    <source>
        <dbReference type="ARBA" id="ARBA00022448"/>
    </source>
</evidence>
<dbReference type="KEGG" id="scm:SCHCO_02634550"/>
<keyword evidence="10" id="KW-0496">Mitochondrion</keyword>
<dbReference type="EMBL" id="GL377309">
    <property type="protein sequence ID" value="EFI94467.1"/>
    <property type="molecule type" value="Genomic_DNA"/>
</dbReference>
<keyword evidence="4" id="KW-0813">Transport</keyword>
<dbReference type="AlphaFoldDB" id="D8QC58"/>
<reference evidence="13 14" key="1">
    <citation type="journal article" date="2010" name="Nat. Biotechnol.">
        <title>Genome sequence of the model mushroom Schizophyllum commune.</title>
        <authorList>
            <person name="Ohm R.A."/>
            <person name="de Jong J.F."/>
            <person name="Lugones L.G."/>
            <person name="Aerts A."/>
            <person name="Kothe E."/>
            <person name="Stajich J.E."/>
            <person name="de Vries R.P."/>
            <person name="Record E."/>
            <person name="Levasseur A."/>
            <person name="Baker S.E."/>
            <person name="Bartholomew K.A."/>
            <person name="Coutinho P.M."/>
            <person name="Erdmann S."/>
            <person name="Fowler T.J."/>
            <person name="Gathman A.C."/>
            <person name="Lombard V."/>
            <person name="Henrissat B."/>
            <person name="Knabe N."/>
            <person name="Kuees U."/>
            <person name="Lilly W.W."/>
            <person name="Lindquist E."/>
            <person name="Lucas S."/>
            <person name="Magnuson J.K."/>
            <person name="Piumi F."/>
            <person name="Raudaskoski M."/>
            <person name="Salamov A."/>
            <person name="Schmutz J."/>
            <person name="Schwarze F.W.M.R."/>
            <person name="vanKuyk P.A."/>
            <person name="Horton J.S."/>
            <person name="Grigoriev I.V."/>
            <person name="Woesten H.A.B."/>
        </authorList>
    </citation>
    <scope>NUCLEOTIDE SEQUENCE [LARGE SCALE GENOMIC DNA]</scope>
    <source>
        <strain evidence="14">H4-8 / FGSC 9210</strain>
    </source>
</reference>
<accession>D8QC58</accession>
<keyword evidence="9 12" id="KW-1133">Transmembrane helix</keyword>
<proteinExistence type="inferred from homology"/>
<comment type="subcellular location">
    <subcellularLocation>
        <location evidence="2">Mitochondrion inner membrane</location>
        <topology evidence="2">Single-pass membrane protein</topology>
        <orientation evidence="2">Matrix side</orientation>
    </subcellularLocation>
</comment>
<dbReference type="eggNOG" id="ENOG502SBXP">
    <property type="taxonomic scope" value="Eukaryota"/>
</dbReference>
<evidence type="ECO:0000256" key="6">
    <source>
        <dbReference type="ARBA" id="ARBA00022692"/>
    </source>
</evidence>
<evidence type="ECO:0000256" key="11">
    <source>
        <dbReference type="ARBA" id="ARBA00023136"/>
    </source>
</evidence>
<dbReference type="VEuPathDB" id="FungiDB:SCHCODRAFT_02634550"/>
<evidence type="ECO:0000256" key="8">
    <source>
        <dbReference type="ARBA" id="ARBA00022982"/>
    </source>
</evidence>
<evidence type="ECO:0000313" key="14">
    <source>
        <dbReference type="Proteomes" id="UP000007431"/>
    </source>
</evidence>
<comment type="similarity">
    <text evidence="3">Belongs to the complex I NDUFB3 subunit family.</text>
</comment>
<dbReference type="HOGENOM" id="CLU_145518_2_0_1"/>
<dbReference type="Pfam" id="PF08122">
    <property type="entry name" value="NDUF_B12"/>
    <property type="match status" value="1"/>
</dbReference>
<evidence type="ECO:0000256" key="10">
    <source>
        <dbReference type="ARBA" id="ARBA00023128"/>
    </source>
</evidence>
<evidence type="ECO:0000256" key="2">
    <source>
        <dbReference type="ARBA" id="ARBA00004298"/>
    </source>
</evidence>
<keyword evidence="11 12" id="KW-0472">Membrane</keyword>
<comment type="function">
    <text evidence="1">Accessory subunit of the mitochondrial membrane respiratory chain NADH dehydrogenase (Complex I), that is believed not to be involved in catalysis. Complex I functions in the transfer of electrons from NADH to the respiratory chain. The immediate electron acceptor for the enzyme is believed to be ubiquinone.</text>
</comment>
<evidence type="ECO:0000313" key="13">
    <source>
        <dbReference type="EMBL" id="EFI94467.1"/>
    </source>
</evidence>
<dbReference type="GO" id="GO:0032981">
    <property type="term" value="P:mitochondrial respiratory chain complex I assembly"/>
    <property type="evidence" value="ECO:0007669"/>
    <property type="project" value="TreeGrafter"/>
</dbReference>
<dbReference type="OMA" id="MFRNIFP"/>
<dbReference type="InterPro" id="IPR012576">
    <property type="entry name" value="NDUFB3"/>
</dbReference>
<evidence type="ECO:0000256" key="9">
    <source>
        <dbReference type="ARBA" id="ARBA00022989"/>
    </source>
</evidence>
<dbReference type="InParanoid" id="D8QC58"/>